<dbReference type="Gene3D" id="3.40.190.10">
    <property type="entry name" value="Periplasmic binding protein-like II"/>
    <property type="match status" value="1"/>
</dbReference>
<evidence type="ECO:0000313" key="1">
    <source>
        <dbReference type="EMBL" id="KAJ8978388.1"/>
    </source>
</evidence>
<reference evidence="1" key="1">
    <citation type="journal article" date="2023" name="Insect Mol. Biol.">
        <title>Genome sequencing provides insights into the evolution of gene families encoding plant cell wall-degrading enzymes in longhorned beetles.</title>
        <authorList>
            <person name="Shin N.R."/>
            <person name="Okamura Y."/>
            <person name="Kirsch R."/>
            <person name="Pauchet Y."/>
        </authorList>
    </citation>
    <scope>NUCLEOTIDE SEQUENCE</scope>
    <source>
        <strain evidence="1">MMC_N1</strain>
    </source>
</reference>
<name>A0ABQ9JK82_9CUCU</name>
<comment type="caution">
    <text evidence="1">The sequence shown here is derived from an EMBL/GenBank/DDBJ whole genome shotgun (WGS) entry which is preliminary data.</text>
</comment>
<organism evidence="1 2">
    <name type="scientific">Molorchus minor</name>
    <dbReference type="NCBI Taxonomy" id="1323400"/>
    <lineage>
        <taxon>Eukaryota</taxon>
        <taxon>Metazoa</taxon>
        <taxon>Ecdysozoa</taxon>
        <taxon>Arthropoda</taxon>
        <taxon>Hexapoda</taxon>
        <taxon>Insecta</taxon>
        <taxon>Pterygota</taxon>
        <taxon>Neoptera</taxon>
        <taxon>Endopterygota</taxon>
        <taxon>Coleoptera</taxon>
        <taxon>Polyphaga</taxon>
        <taxon>Cucujiformia</taxon>
        <taxon>Chrysomeloidea</taxon>
        <taxon>Cerambycidae</taxon>
        <taxon>Lamiinae</taxon>
        <taxon>Monochamini</taxon>
        <taxon>Molorchus</taxon>
    </lineage>
</organism>
<evidence type="ECO:0000313" key="2">
    <source>
        <dbReference type="Proteomes" id="UP001162164"/>
    </source>
</evidence>
<protein>
    <submittedName>
        <fullName evidence="1">Uncharacterized protein</fullName>
    </submittedName>
</protein>
<proteinExistence type="predicted"/>
<accession>A0ABQ9JK82</accession>
<dbReference type="EMBL" id="JAPWTJ010000445">
    <property type="protein sequence ID" value="KAJ8978388.1"/>
    <property type="molecule type" value="Genomic_DNA"/>
</dbReference>
<keyword evidence="2" id="KW-1185">Reference proteome</keyword>
<dbReference type="Proteomes" id="UP001162164">
    <property type="component" value="Unassembled WGS sequence"/>
</dbReference>
<sequence length="120" mass="13724">MNPFLPTEKRNNFYQFPLIVGHKNTSHRNTNEIAEVEDHDDDDDNMNEFMSLFSIMVNSSAAVNAYFTTGTKNSEGEWTDLIGAVTKEEIDIAVDTIIHTIEKSDDMSFTYNILKFVPRI</sequence>
<gene>
    <name evidence="1" type="ORF">NQ317_008029</name>
</gene>